<dbReference type="CDD" id="cd19534">
    <property type="entry name" value="E_NRPS"/>
    <property type="match status" value="1"/>
</dbReference>
<dbReference type="InterPro" id="IPR025110">
    <property type="entry name" value="AMP-bd_C"/>
</dbReference>
<dbReference type="Pfam" id="PF00550">
    <property type="entry name" value="PP-binding"/>
    <property type="match status" value="3"/>
</dbReference>
<dbReference type="PROSITE" id="PS50075">
    <property type="entry name" value="CARRIER"/>
    <property type="match status" value="3"/>
</dbReference>
<keyword evidence="9" id="KW-1185">Reference proteome</keyword>
<feature type="domain" description="Carrier" evidence="7">
    <location>
        <begin position="3141"/>
        <end position="3216"/>
    </location>
</feature>
<dbReference type="InterPro" id="IPR023213">
    <property type="entry name" value="CAT-like_dom_sf"/>
</dbReference>
<dbReference type="InterPro" id="IPR010060">
    <property type="entry name" value="NRPS_synth"/>
</dbReference>
<dbReference type="Gene3D" id="3.40.50.1820">
    <property type="entry name" value="alpha/beta hydrolase"/>
    <property type="match status" value="1"/>
</dbReference>
<dbReference type="InterPro" id="IPR006162">
    <property type="entry name" value="Ppantetheine_attach_site"/>
</dbReference>
<dbReference type="InterPro" id="IPR001242">
    <property type="entry name" value="Condensation_dom"/>
</dbReference>
<dbReference type="SUPFAM" id="SSF47336">
    <property type="entry name" value="ACP-like"/>
    <property type="match status" value="3"/>
</dbReference>
<keyword evidence="4" id="KW-0677">Repeat</keyword>
<feature type="region of interest" description="Disordered" evidence="6">
    <location>
        <begin position="1"/>
        <end position="28"/>
    </location>
</feature>
<dbReference type="InterPro" id="IPR042099">
    <property type="entry name" value="ANL_N_sf"/>
</dbReference>
<feature type="domain" description="Carrier" evidence="7">
    <location>
        <begin position="535"/>
        <end position="610"/>
    </location>
</feature>
<dbReference type="Gene3D" id="3.40.50.12780">
    <property type="entry name" value="N-terminal domain of ligase-like"/>
    <property type="match status" value="1"/>
</dbReference>
<dbReference type="CDD" id="cd19543">
    <property type="entry name" value="DCL_NRPS"/>
    <property type="match status" value="1"/>
</dbReference>
<proteinExistence type="predicted"/>
<dbReference type="Proteomes" id="UP001432292">
    <property type="component" value="Chromosome"/>
</dbReference>
<evidence type="ECO:0000313" key="9">
    <source>
        <dbReference type="Proteomes" id="UP001432292"/>
    </source>
</evidence>
<dbReference type="InterPro" id="IPR000873">
    <property type="entry name" value="AMP-dep_synth/lig_dom"/>
</dbReference>
<dbReference type="Gene3D" id="2.30.38.10">
    <property type="entry name" value="Luciferase, Domain 3"/>
    <property type="match status" value="2"/>
</dbReference>
<dbReference type="CDD" id="cd05930">
    <property type="entry name" value="A_NRPS"/>
    <property type="match status" value="1"/>
</dbReference>
<evidence type="ECO:0000256" key="1">
    <source>
        <dbReference type="ARBA" id="ARBA00001957"/>
    </source>
</evidence>
<dbReference type="SUPFAM" id="SSF52777">
    <property type="entry name" value="CoA-dependent acyltransferases"/>
    <property type="match status" value="6"/>
</dbReference>
<evidence type="ECO:0000256" key="3">
    <source>
        <dbReference type="ARBA" id="ARBA00022553"/>
    </source>
</evidence>
<dbReference type="NCBIfam" id="TIGR01720">
    <property type="entry name" value="NRPS-para261"/>
    <property type="match status" value="1"/>
</dbReference>
<dbReference type="PANTHER" id="PTHR45527">
    <property type="entry name" value="NONRIBOSOMAL PEPTIDE SYNTHETASE"/>
    <property type="match status" value="1"/>
</dbReference>
<feature type="region of interest" description="Disordered" evidence="6">
    <location>
        <begin position="1892"/>
        <end position="1912"/>
    </location>
</feature>
<evidence type="ECO:0000259" key="7">
    <source>
        <dbReference type="PROSITE" id="PS50075"/>
    </source>
</evidence>
<dbReference type="SMART" id="SM00823">
    <property type="entry name" value="PKS_PP"/>
    <property type="match status" value="3"/>
</dbReference>
<dbReference type="EMBL" id="CP108473">
    <property type="protein sequence ID" value="WUS24339.1"/>
    <property type="molecule type" value="Genomic_DNA"/>
</dbReference>
<dbReference type="Gene3D" id="1.10.1200.10">
    <property type="entry name" value="ACP-like"/>
    <property type="match status" value="2"/>
</dbReference>
<dbReference type="NCBIfam" id="NF003417">
    <property type="entry name" value="PRK04813.1"/>
    <property type="match status" value="3"/>
</dbReference>
<evidence type="ECO:0000313" key="8">
    <source>
        <dbReference type="EMBL" id="WUS24339.1"/>
    </source>
</evidence>
<keyword evidence="5" id="KW-0045">Antibiotic biosynthesis</keyword>
<dbReference type="RefSeq" id="WP_329128261.1">
    <property type="nucleotide sequence ID" value="NZ_CP108473.1"/>
</dbReference>
<dbReference type="InterPro" id="IPR029058">
    <property type="entry name" value="AB_hydrolase_fold"/>
</dbReference>
<dbReference type="Pfam" id="PF13193">
    <property type="entry name" value="AMP-binding_C"/>
    <property type="match status" value="3"/>
</dbReference>
<dbReference type="PROSITE" id="PS00455">
    <property type="entry name" value="AMP_BINDING"/>
    <property type="match status" value="3"/>
</dbReference>
<evidence type="ECO:0000256" key="6">
    <source>
        <dbReference type="SAM" id="MobiDB-lite"/>
    </source>
</evidence>
<dbReference type="Gene3D" id="3.40.50.980">
    <property type="match status" value="4"/>
</dbReference>
<accession>A0ABZ1VNC5</accession>
<dbReference type="Pfam" id="PF00501">
    <property type="entry name" value="AMP-binding"/>
    <property type="match status" value="3"/>
</dbReference>
<sequence>MERGTASSRPTAVAGGLSQDPAGTSPTDRCLHEVFQERVVGAPGATALVFGGVRVAYGELNERANRLARYLVGCGAGPGGVVAVCLERGPDLVVALLAVLKSGAAYALLDPAFPDRRLVDLLGDTAAPLVVTDGAGAGRLSAGPCAVVSLDVVGAVVGGLDAGDLPCAAGPSDAACVMFTSGSTGRPKGVVSPHRAAVRMFFGQDFLDFGPDRIWLQCAPMSWDAFALELWGALLHGGTCVLHPGPAPDPEVISELIAAHHITTSFLSTSLFNVMVDEHPAVLGSLREVLTGGEAVSPGHMARLLHAHPDVALIHAYGPVESMIFATCHRVTEADLRGTTVPIGTAVAHTTVHLLDERLRPVPAGATGELWIGGDGLALGYLGRPDLTAERFVAAPCAHGRRLYRTGDLARALPSGALEFVGRADDQVKIRGFRVEPDEVRAALLAHPAVGSAAVVAVRRGQGARQLVAYTVAAPGAGAQEPAALREFLGRTLPEHMVPSAFVALDRLPLTPAGKLDRTGLPAPDWNASAASYVPPRSPQETVLARIWADVLGVERVGVEDDFLALGGDSILGMRIASRARAALGVPVPPRALFGTPTVAGLAAALTGTGAEGEGPDDAGRAPIPAAPCEGALPLSYAQQRLWFLYEFGHGAVEYNTSVGLRLTGPLDAVALRGALSALADRHEMLRTTFDAVDGRGVQTVRAGLEPPLRTVSLAGPGEPGEAGRRAELDRLLRADAELPFDLRQGPPCRALLIRVADGEHLLVLTLHHLVTDGWSMRVLVEELATLYAALCDEAAPGDAVLPALPTRYADFSAWQRDRLSGPAFDARLAYWKRKLDGITPLRLPVDRTRAAVRATGGAAHRFTLPAALVAALRELGKENGATLFMTLAAGVQLLLSRYSGETDVAIGTVSSGRSRPELEQLVGFFVNTLVLRSEVAPAQDFAGFLGEVRATALEAFDAEDVPFDRVVEAVAPERDLSRNPLVEVVVALQQGLPPLPDAGGLHLTGYELPRHFSRFDLFVEFWPQGDALDCVIEYSTELFDAATIETLGGYLRTLFEGVVEAPHRPMGELPLVPATDEHTAPVPAGDRAEGEALDRCLHEVFQERVVGAPGATALVFGGVRVAYGELNERANRLARYLVGCGAGPGGVVAVCLERGPELVVALLAVLKSGAAYALLDPAFPDRRLVDLLGDTAAPLVVTDGAGAGRLSAGPCAVVSLDVVGAVVGGLDAGDLPCAAGPSDAACVMFTSGSTGRPKGVVSPHRAALRVVRGQDFVDFGPRHVWLQSAPMSWDAFALELWGALLHGGTCVLHPGPAPDPEVISELIAAHGVTTLWLSASLFNVMVDEYPAVLGAVEQVITGGEAASSVHVARALAEFPALRLVNGYGPVESMVFATTHRITPEDTRRPSVPIGRPIAHTTVHVLDDRMMPVAPGIPGELWIGGDGLALGYLDQPALTAERFVAAPFAPDQRLYRTGDLARTLPSGALEYLGRIDDQVKIRGFRIEPGEVRAALLGHPALTAAAVVAVQPESGPRRLVAYTVAQPGAVPPGAAALRDFLGRTLPSHMVPSAFVALDRLPLTPAGKLDHRALPAPADLPVGAGDYVAPRGRAEETLAGIWADVLGVEKVGAEDNFFELGGDSILSMQVVSRARAAGLTVHSKDVFLRQTVASLAAAALADGAADATAPPRTEATGDVPLTPVQHWFFAHHRAGPEHFDQYVVLELDPAADRGALAAAVAALPRQHDALRSRFTRVDGQWRQHTAPAGADGAALRSCDLSGLDAPEQDAAVRAWAEGPEARFRLAEDRKFTAVLFERGTGRAPQLLLSAHHLAVDGVSWRVLAEDLETGYQQAAAGRAVDLGPGTTSFREWALRLARHTTDGGFAAEAAHWDAVTAAGDGPDGSGRLPADGHGPNTVASTRTVTVQLTTEETRALLQEVPAVYRTRIDEILLSAYGRVLARWTGSPRTLIDLEGHGREEIFDDIDLTRTVGWFTSLYPVGLTVDPAADWATTVKSVKEQLRAVPGRGLGHGALRHLGGPDAPMGQPGGAVPQISFNYLGRFDTGTATGSLLRAGGEGVQLTGHPGEQRPHLLDAVSRVESGRLSMTWYYSAHVHDEDTVDRLARETAEALREIVRHCADPAAGGVTPSDFPLAGLDQATLDRVAGDGRALEDLYPLTPMQSGMLFHSMAEPEQPLYLEQISFVLDGVADPQLLGRAWQQVVDRTPVLRTCVVRDGLTEPLQAVHRAVVLPVSRLDWRGLAGDDARRAALDELFDRDRAAGLDLSAAPLMRVTLAALPEDAVQVLWTFHHLLLDGWSAFQVLSDVFECYGALRQADADGGVAAPALPFRPPFRDHVAWLAGQDTEAAEEFWRRALRGFAAPTALPYDRQPGGPHHSRSSGRLGLALTAELSLGLNTLAREHRLTVNSLVQGAWALLLSRYSGERDVVFGATVSGRPAELAGAEAIHGIFINTLPVRVEVDDSAPLVPWLARLQAGQAESRGHEHLPLARVQATAEVRSGGGLFESVLIFENYPIDEGAGRAHGLRLRDLYAEVETTNYPLAVTVYPGERLTFSFAYDPDLFDEESVRVLSGRLREVLAAAVADPARTLRELPWLAPDERRALLDAGTGPVRDLGAATVVGLLAEQAARTPADTALVHGRESVSYRELDERSNRLARELIARGIGPEDLVAVAAAPSVDLVTGLLGVLKAGAAYVPVDPDHPAERIAHVLEDAAPALVLADSARRAVLPAEGLLLVDGAGSTGAGAARACGPVGDGERRVPLDPAHPAYVIYTSGSTGRPKGVVVEHRSFADYVGWAAVAYPGAAGTAVLHSPVTFDLTVTALYTPLIRGGRVLIGGLEDIAATPGRARGCSLLKVTPSHLALLGTLADELLPSGQLVVGGEQLLGEVLEQWRRAHPRVTVINEYGPTEATVGCMEFRIEPGGRAEPGPVPVGRARDNTLVRVLDAGLRPVPAGVPGELYVAGAGLARGYVRRPGMTAERFVADPYGPAGSRMYRTGDIARWRPDGELEFLGRVDDQVKVRGYRIEPGEIESALLAHPLVSEAVVVATGGDGDGGSGHKRLTGYVVPAEGRQPDPRELREHTAVSLPGYMVPAAVVVLDALPLTPNGKLDRAALPGPPTAADTDDHVPPGTPTEEALAELWAALLGVARVGVHDNFFDLGGDSILSIQTVLRMKVAFGLDLSPRDVMTAPTVAQLALVVEDRILAELEQAALAGPEGDGPPAP</sequence>
<dbReference type="InterPro" id="IPR036736">
    <property type="entry name" value="ACP-like_sf"/>
</dbReference>
<evidence type="ECO:0000256" key="2">
    <source>
        <dbReference type="ARBA" id="ARBA00022450"/>
    </source>
</evidence>
<organism evidence="8 9">
    <name type="scientific">Streptomyces caniferus</name>
    <dbReference type="NCBI Taxonomy" id="285557"/>
    <lineage>
        <taxon>Bacteria</taxon>
        <taxon>Bacillati</taxon>
        <taxon>Actinomycetota</taxon>
        <taxon>Actinomycetes</taxon>
        <taxon>Kitasatosporales</taxon>
        <taxon>Streptomycetaceae</taxon>
        <taxon>Streptomyces</taxon>
    </lineage>
</organism>
<dbReference type="InterPro" id="IPR009081">
    <property type="entry name" value="PP-bd_ACP"/>
</dbReference>
<evidence type="ECO:0000256" key="4">
    <source>
        <dbReference type="ARBA" id="ARBA00022737"/>
    </source>
</evidence>
<comment type="cofactor">
    <cofactor evidence="1">
        <name>pantetheine 4'-phosphate</name>
        <dbReference type="ChEBI" id="CHEBI:47942"/>
    </cofactor>
</comment>
<feature type="compositionally biased region" description="Polar residues" evidence="6">
    <location>
        <begin position="1"/>
        <end position="10"/>
    </location>
</feature>
<dbReference type="Gene3D" id="3.30.559.10">
    <property type="entry name" value="Chloramphenicol acetyltransferase-like domain"/>
    <property type="match status" value="3"/>
</dbReference>
<name>A0ABZ1VNC5_9ACTN</name>
<keyword evidence="2" id="KW-0596">Phosphopantetheine</keyword>
<dbReference type="InterPro" id="IPR010071">
    <property type="entry name" value="AA_adenyl_dom"/>
</dbReference>
<evidence type="ECO:0000256" key="5">
    <source>
        <dbReference type="ARBA" id="ARBA00023194"/>
    </source>
</evidence>
<dbReference type="PROSITE" id="PS00012">
    <property type="entry name" value="PHOSPHOPANTETHEINE"/>
    <property type="match status" value="2"/>
</dbReference>
<keyword evidence="3" id="KW-0597">Phosphoprotein</keyword>
<dbReference type="Gene3D" id="3.30.559.30">
    <property type="entry name" value="Nonribosomal peptide synthetase, condensation domain"/>
    <property type="match status" value="3"/>
</dbReference>
<dbReference type="Pfam" id="PF00668">
    <property type="entry name" value="Condensation"/>
    <property type="match status" value="3"/>
</dbReference>
<dbReference type="SUPFAM" id="SSF56801">
    <property type="entry name" value="Acetyl-CoA synthetase-like"/>
    <property type="match status" value="3"/>
</dbReference>
<dbReference type="CDD" id="cd19531">
    <property type="entry name" value="LCL_NRPS-like"/>
    <property type="match status" value="1"/>
</dbReference>
<dbReference type="InterPro" id="IPR020806">
    <property type="entry name" value="PKS_PP-bd"/>
</dbReference>
<reference evidence="8" key="1">
    <citation type="submission" date="2022-10" db="EMBL/GenBank/DDBJ databases">
        <title>The complete genomes of actinobacterial strains from the NBC collection.</title>
        <authorList>
            <person name="Joergensen T.S."/>
            <person name="Alvarez Arevalo M."/>
            <person name="Sterndorff E.B."/>
            <person name="Faurdal D."/>
            <person name="Vuksanovic O."/>
            <person name="Mourched A.-S."/>
            <person name="Charusanti P."/>
            <person name="Shaw S."/>
            <person name="Blin K."/>
            <person name="Weber T."/>
        </authorList>
    </citation>
    <scope>NUCLEOTIDE SEQUENCE</scope>
    <source>
        <strain evidence="8">NBC_01256</strain>
    </source>
</reference>
<dbReference type="InterPro" id="IPR045851">
    <property type="entry name" value="AMP-bd_C_sf"/>
</dbReference>
<dbReference type="InterPro" id="IPR020845">
    <property type="entry name" value="AMP-binding_CS"/>
</dbReference>
<dbReference type="PANTHER" id="PTHR45527:SF1">
    <property type="entry name" value="FATTY ACID SYNTHASE"/>
    <property type="match status" value="1"/>
</dbReference>
<gene>
    <name evidence="8" type="ORF">OG727_19785</name>
</gene>
<protein>
    <submittedName>
        <fullName evidence="8">Amino acid adenylation domain-containing protein</fullName>
    </submittedName>
</protein>
<dbReference type="CDD" id="cd12117">
    <property type="entry name" value="A_NRPS_Srf_like"/>
    <property type="match status" value="2"/>
</dbReference>
<feature type="domain" description="Carrier" evidence="7">
    <location>
        <begin position="1603"/>
        <end position="1677"/>
    </location>
</feature>
<dbReference type="Gene3D" id="3.30.300.30">
    <property type="match status" value="3"/>
</dbReference>
<dbReference type="NCBIfam" id="TIGR01733">
    <property type="entry name" value="AA-adenyl-dom"/>
    <property type="match status" value="3"/>
</dbReference>